<proteinExistence type="predicted"/>
<gene>
    <name evidence="1" type="ORF">B0537_07075</name>
</gene>
<dbReference type="OrthoDB" id="1808739at2"/>
<keyword evidence="2" id="KW-1185">Reference proteome</keyword>
<dbReference type="KEGG" id="dfg:B0537_07075"/>
<reference evidence="1 2" key="1">
    <citation type="journal article" date="2016" name="Int. J. Syst. Evol. Microbiol.">
        <title>Desulfotomaculum ferrireducens sp. nov., a moderately thermophilic sulfate-reducing and dissimilatory Fe(III)-reducing bacterium isolated from compost.</title>
        <authorList>
            <person name="Yang G."/>
            <person name="Guo J."/>
            <person name="Zhuang L."/>
            <person name="Yuan Y."/>
            <person name="Zhou S."/>
        </authorList>
    </citation>
    <scope>NUCLEOTIDE SEQUENCE [LARGE SCALE GENOMIC DNA]</scope>
    <source>
        <strain evidence="1 2">GSS09</strain>
    </source>
</reference>
<evidence type="ECO:0000313" key="1">
    <source>
        <dbReference type="EMBL" id="AQS58867.1"/>
    </source>
</evidence>
<accession>A0A1S6IVR5</accession>
<dbReference type="AlphaFoldDB" id="A0A1S6IVR5"/>
<name>A0A1S6IVR5_9FIRM</name>
<protein>
    <submittedName>
        <fullName evidence="1">Uncharacterized protein</fullName>
    </submittedName>
</protein>
<organism evidence="1 2">
    <name type="scientific">Desulforamulus ferrireducens</name>
    <dbReference type="NCBI Taxonomy" id="1833852"/>
    <lineage>
        <taxon>Bacteria</taxon>
        <taxon>Bacillati</taxon>
        <taxon>Bacillota</taxon>
        <taxon>Clostridia</taxon>
        <taxon>Eubacteriales</taxon>
        <taxon>Peptococcaceae</taxon>
        <taxon>Desulforamulus</taxon>
    </lineage>
</organism>
<sequence>MEDNKELELNLSEATQQKLEAYAEQKGSTPEDVAEYIIYEFLRNQLHVIEKRSEETGVPVQELVNMQFERLLDYLISQSNN</sequence>
<evidence type="ECO:0000313" key="2">
    <source>
        <dbReference type="Proteomes" id="UP000189464"/>
    </source>
</evidence>
<dbReference type="RefSeq" id="WP_077713893.1">
    <property type="nucleotide sequence ID" value="NZ_CP019698.1"/>
</dbReference>
<dbReference type="Proteomes" id="UP000189464">
    <property type="component" value="Chromosome"/>
</dbReference>
<dbReference type="EMBL" id="CP019698">
    <property type="protein sequence ID" value="AQS58867.1"/>
    <property type="molecule type" value="Genomic_DNA"/>
</dbReference>